<dbReference type="InterPro" id="IPR036388">
    <property type="entry name" value="WH-like_DNA-bd_sf"/>
</dbReference>
<feature type="domain" description="Methylated-DNA-[protein]-cysteine S-methyltransferase DNA binding" evidence="2">
    <location>
        <begin position="82"/>
        <end position="166"/>
    </location>
</feature>
<gene>
    <name evidence="3" type="primary">ogt_2</name>
    <name evidence="3" type="ORF">GAK35_04293</name>
</gene>
<dbReference type="Gene3D" id="1.10.10.10">
    <property type="entry name" value="Winged helix-like DNA-binding domain superfamily/Winged helix DNA-binding domain"/>
    <property type="match status" value="1"/>
</dbReference>
<dbReference type="GO" id="GO:0003908">
    <property type="term" value="F:methylated-DNA-[protein]-cysteine S-methyltransferase activity"/>
    <property type="evidence" value="ECO:0007669"/>
    <property type="project" value="InterPro"/>
</dbReference>
<dbReference type="InterPro" id="IPR014048">
    <property type="entry name" value="MethylDNA_cys_MeTrfase_DNA-bd"/>
</dbReference>
<keyword evidence="3" id="KW-0489">Methyltransferase</keyword>
<dbReference type="SUPFAM" id="SSF46767">
    <property type="entry name" value="Methylated DNA-protein cysteine methyltransferase, C-terminal domain"/>
    <property type="match status" value="1"/>
</dbReference>
<proteinExistence type="predicted"/>
<evidence type="ECO:0000313" key="4">
    <source>
        <dbReference type="Proteomes" id="UP000462435"/>
    </source>
</evidence>
<dbReference type="Pfam" id="PF01035">
    <property type="entry name" value="DNA_binding_1"/>
    <property type="match status" value="1"/>
</dbReference>
<dbReference type="NCBIfam" id="TIGR00589">
    <property type="entry name" value="ogt"/>
    <property type="match status" value="1"/>
</dbReference>
<dbReference type="Proteomes" id="UP000462435">
    <property type="component" value="Unassembled WGS sequence"/>
</dbReference>
<dbReference type="InterPro" id="IPR036631">
    <property type="entry name" value="MGMT_N_sf"/>
</dbReference>
<accession>A0A7V8FSR5</accession>
<sequence length="169" mass="18323">MKTSAPASLMTEIFSAVMPTPFGGIGIRTQAGAILEMVYLPKHYADKDPADAVSANAVKQIARYLKDPGFRFKLPLAEAGSEFQQRVWRAISEIPSGQVLTYGDIARRIKSAPRAVGQACGANWHALVVPCHRVTAAGGLGGFSHHDDADGFYLDVKRWLLKHEGVKGY</sequence>
<name>A0A7V8FSR5_9BURK</name>
<reference evidence="4" key="1">
    <citation type="journal article" date="2020" name="MBio">
        <title>Horizontal gene transfer to a defensive symbiont with a reduced genome amongst a multipartite beetle microbiome.</title>
        <authorList>
            <person name="Waterworth S.C."/>
            <person name="Florez L.V."/>
            <person name="Rees E.R."/>
            <person name="Hertweck C."/>
            <person name="Kaltenpoth M."/>
            <person name="Kwan J.C."/>
        </authorList>
    </citation>
    <scope>NUCLEOTIDE SEQUENCE [LARGE SCALE GENOMIC DNA]</scope>
</reference>
<dbReference type="InterPro" id="IPR036217">
    <property type="entry name" value="MethylDNA_cys_MeTrfase_DNAb"/>
</dbReference>
<keyword evidence="3" id="KW-0808">Transferase</keyword>
<dbReference type="GO" id="GO:0032259">
    <property type="term" value="P:methylation"/>
    <property type="evidence" value="ECO:0007669"/>
    <property type="project" value="UniProtKB-KW"/>
</dbReference>
<dbReference type="AlphaFoldDB" id="A0A7V8FSR5"/>
<organism evidence="3 4">
    <name type="scientific">Herbaspirillum frisingense</name>
    <dbReference type="NCBI Taxonomy" id="92645"/>
    <lineage>
        <taxon>Bacteria</taxon>
        <taxon>Pseudomonadati</taxon>
        <taxon>Pseudomonadota</taxon>
        <taxon>Betaproteobacteria</taxon>
        <taxon>Burkholderiales</taxon>
        <taxon>Oxalobacteraceae</taxon>
        <taxon>Herbaspirillum</taxon>
    </lineage>
</organism>
<protein>
    <submittedName>
        <fullName evidence="3">Methylated-DNA--protein-cysteine methyltransferase</fullName>
    </submittedName>
</protein>
<dbReference type="PANTHER" id="PTHR10815">
    <property type="entry name" value="METHYLATED-DNA--PROTEIN-CYSTEINE METHYLTRANSFERASE"/>
    <property type="match status" value="1"/>
</dbReference>
<dbReference type="SUPFAM" id="SSF53155">
    <property type="entry name" value="Methylated DNA-protein cysteine methyltransferase domain"/>
    <property type="match status" value="1"/>
</dbReference>
<dbReference type="GO" id="GO:0006281">
    <property type="term" value="P:DNA repair"/>
    <property type="evidence" value="ECO:0007669"/>
    <property type="project" value="InterPro"/>
</dbReference>
<dbReference type="PANTHER" id="PTHR10815:SF13">
    <property type="entry name" value="METHYLATED-DNA--PROTEIN-CYSTEINE METHYLTRANSFERASE"/>
    <property type="match status" value="1"/>
</dbReference>
<dbReference type="EMBL" id="WNDX01000242">
    <property type="protein sequence ID" value="KAF1034525.1"/>
    <property type="molecule type" value="Genomic_DNA"/>
</dbReference>
<keyword evidence="1" id="KW-0227">DNA damage</keyword>
<evidence type="ECO:0000256" key="1">
    <source>
        <dbReference type="ARBA" id="ARBA00022763"/>
    </source>
</evidence>
<dbReference type="CDD" id="cd06445">
    <property type="entry name" value="ATase"/>
    <property type="match status" value="1"/>
</dbReference>
<comment type="caution">
    <text evidence="3">The sequence shown here is derived from an EMBL/GenBank/DDBJ whole genome shotgun (WGS) entry which is preliminary data.</text>
</comment>
<evidence type="ECO:0000313" key="3">
    <source>
        <dbReference type="EMBL" id="KAF1034525.1"/>
    </source>
</evidence>
<evidence type="ECO:0000259" key="2">
    <source>
        <dbReference type="Pfam" id="PF01035"/>
    </source>
</evidence>